<dbReference type="PANTHER" id="PTHR46112:SF2">
    <property type="entry name" value="XAA-PRO AMINOPEPTIDASE P-RELATED"/>
    <property type="match status" value="1"/>
</dbReference>
<sequence>MNSTEAAKREATGAGFSLASMQYARIRSWEAVREIAAGIRPGMTENQAREHAAGVLAQAGMDRIWHPVIVRFGEGTLKTFKEQSDPARALGENDIFFIDIGPVWQGHEGDAGDTFVVGDDPDMHACAEVARLLWEEVSQHWRTNGVSGTALYAFAAERAASLGWRLNLDIKGHRVCDFPHAIYKAGSLGDFASCPNTGLWVLEIQIAHPSRPFGAFYEDILIADDAGVRPEPPSAAR</sequence>
<dbReference type="Proteomes" id="UP000289465">
    <property type="component" value="Unassembled WGS sequence"/>
</dbReference>
<dbReference type="InterPro" id="IPR036005">
    <property type="entry name" value="Creatinase/aminopeptidase-like"/>
</dbReference>
<dbReference type="AlphaFoldDB" id="A0A446CWD6"/>
<dbReference type="Pfam" id="PF00557">
    <property type="entry name" value="Peptidase_M24"/>
    <property type="match status" value="1"/>
</dbReference>
<reference evidence="2 3" key="1">
    <citation type="submission" date="2018-07" db="EMBL/GenBank/DDBJ databases">
        <authorList>
            <person name="Peeters C."/>
        </authorList>
    </citation>
    <scope>NUCLEOTIDE SEQUENCE [LARGE SCALE GENOMIC DNA]</scope>
    <source>
        <strain evidence="2 3">LMG 30378</strain>
    </source>
</reference>
<evidence type="ECO:0000313" key="3">
    <source>
        <dbReference type="Proteomes" id="UP000289465"/>
    </source>
</evidence>
<dbReference type="Gene3D" id="3.90.230.10">
    <property type="entry name" value="Creatinase/methionine aminopeptidase superfamily"/>
    <property type="match status" value="1"/>
</dbReference>
<feature type="domain" description="Peptidase M24" evidence="1">
    <location>
        <begin position="20"/>
        <end position="176"/>
    </location>
</feature>
<protein>
    <recommendedName>
        <fullName evidence="1">Peptidase M24 domain-containing protein</fullName>
    </recommendedName>
</protein>
<dbReference type="RefSeq" id="WP_129244743.1">
    <property type="nucleotide sequence ID" value="NZ_UFQC01000035.1"/>
</dbReference>
<dbReference type="PANTHER" id="PTHR46112">
    <property type="entry name" value="AMINOPEPTIDASE"/>
    <property type="match status" value="1"/>
</dbReference>
<accession>A0A446CWD6</accession>
<dbReference type="SUPFAM" id="SSF55920">
    <property type="entry name" value="Creatinase/aminopeptidase"/>
    <property type="match status" value="1"/>
</dbReference>
<evidence type="ECO:0000313" key="2">
    <source>
        <dbReference type="EMBL" id="SSW72173.1"/>
    </source>
</evidence>
<evidence type="ECO:0000259" key="1">
    <source>
        <dbReference type="Pfam" id="PF00557"/>
    </source>
</evidence>
<dbReference type="EMBL" id="UFQC01000035">
    <property type="protein sequence ID" value="SSW72173.1"/>
    <property type="molecule type" value="Genomic_DNA"/>
</dbReference>
<dbReference type="OrthoDB" id="570664at2"/>
<organism evidence="2 3">
    <name type="scientific">Achromobacter veterisilvae</name>
    <dbReference type="NCBI Taxonomy" id="2069367"/>
    <lineage>
        <taxon>Bacteria</taxon>
        <taxon>Pseudomonadati</taxon>
        <taxon>Pseudomonadota</taxon>
        <taxon>Betaproteobacteria</taxon>
        <taxon>Burkholderiales</taxon>
        <taxon>Alcaligenaceae</taxon>
        <taxon>Achromobacter</taxon>
    </lineage>
</organism>
<dbReference type="InterPro" id="IPR000994">
    <property type="entry name" value="Pept_M24"/>
</dbReference>
<proteinExistence type="predicted"/>
<gene>
    <name evidence="2" type="ORF">AVE30378_04965</name>
</gene>
<dbReference type="InterPro" id="IPR050659">
    <property type="entry name" value="Peptidase_M24B"/>
</dbReference>
<name>A0A446CWD6_9BURK</name>
<dbReference type="CDD" id="cd01066">
    <property type="entry name" value="APP_MetAP"/>
    <property type="match status" value="1"/>
</dbReference>